<dbReference type="InterPro" id="IPR011990">
    <property type="entry name" value="TPR-like_helical_dom_sf"/>
</dbReference>
<dbReference type="SUPFAM" id="SSF48452">
    <property type="entry name" value="TPR-like"/>
    <property type="match status" value="2"/>
</dbReference>
<evidence type="ECO:0000313" key="4">
    <source>
        <dbReference type="Proteomes" id="UP000309561"/>
    </source>
</evidence>
<keyword evidence="3" id="KW-0969">Cilium</keyword>
<dbReference type="RefSeq" id="WP_137014993.1">
    <property type="nucleotide sequence ID" value="NZ_SZPX01000008.1"/>
</dbReference>
<organism evidence="3 4">
    <name type="scientific">Sulfurimonas crateris</name>
    <dbReference type="NCBI Taxonomy" id="2574727"/>
    <lineage>
        <taxon>Bacteria</taxon>
        <taxon>Pseudomonadati</taxon>
        <taxon>Campylobacterota</taxon>
        <taxon>Epsilonproteobacteria</taxon>
        <taxon>Campylobacterales</taxon>
        <taxon>Sulfurimonadaceae</taxon>
        <taxon>Sulfurimonas</taxon>
    </lineage>
</organism>
<comment type="caution">
    <text evidence="3">The sequence shown here is derived from an EMBL/GenBank/DDBJ whole genome shotgun (WGS) entry which is preliminary data.</text>
</comment>
<sequence length="787" mass="90482">MLKIVLLTLLSFNIFALEISLQGAKENHQSYSTFHIKDSEKFLCQEIIDDFEAVSKIVCAFSKSPSQKIQRLQNSFFEIDTETKKGTFFLVIKPFHKMKLFPMVFDLKKEDTTFSADVKLSSHWMIVGYMDEMPLLQKHEYSEAAINFPFTYAEDMLPYVGSLDMKGNPVHIKKVGDVTEYLKIKKFYEEKNYEFTLELIDDIMREYPNSLFRAELLFYKIRVFSKLQENENVVEAAKEFLREYSSDENVAEVLSLIARAYSKLGISSDADYFFDRLFSEHADSPYSYWGYIYLAESLELSGSSTRARTLYEKVLSQSDDIDVAAEAAFRLAQNHIANSNAKEAAAQIEKIIKAKPEYFAEINIYKSMDMMYDLADNAELIQAAGIAKALFENIEPTEDVYEELSRNIGIWLSKTDKKQEALTALNKYLERFGGGMYAEEVQIAKDSLFFDVSDENASVKLDTYDKLMDEYQNDSIGNKAIYEKAKLLIAEGMFAESLAMERDLLNLNQQEYPDVQEIITQAAIGTMKQALKVKECNSVLLISSQYKIELSDEWDDGVYECAMKGADFELAKKMADKNLNSKDLEHRKKWLYRYIKVDFATGNYSNVIEASKELVALIKDDKESPYKDVYRTVFDTYHRLENQQKMIESIVALTKVYKDDYIDIERYVAVMAVGAQIKDNNLVIEYGEKIMAIQQSSDSYAQSPFVEFALYQACIDKEEYNRALEVIRSLDTLELDATQRARQKYLLGSVLEKLWRDDESQKAYQEAIDAAPESAWAELAKSAKAIQ</sequence>
<dbReference type="AlphaFoldDB" id="A0A4V5TLM8"/>
<feature type="chain" id="PRO_5020368532" evidence="1">
    <location>
        <begin position="17"/>
        <end position="787"/>
    </location>
</feature>
<dbReference type="Proteomes" id="UP000309561">
    <property type="component" value="Unassembled WGS sequence"/>
</dbReference>
<dbReference type="EMBL" id="SZPX01000008">
    <property type="protein sequence ID" value="TKI68403.1"/>
    <property type="molecule type" value="Genomic_DNA"/>
</dbReference>
<keyword evidence="3" id="KW-0966">Cell projection</keyword>
<protein>
    <submittedName>
        <fullName evidence="3">Flagellar protein</fullName>
    </submittedName>
</protein>
<dbReference type="OrthoDB" id="5337154at2"/>
<dbReference type="SMART" id="SM00028">
    <property type="entry name" value="TPR"/>
    <property type="match status" value="4"/>
</dbReference>
<accession>A0A4V5TLM8</accession>
<evidence type="ECO:0000259" key="2">
    <source>
        <dbReference type="Pfam" id="PF24323"/>
    </source>
</evidence>
<feature type="signal peptide" evidence="1">
    <location>
        <begin position="1"/>
        <end position="16"/>
    </location>
</feature>
<evidence type="ECO:0000256" key="1">
    <source>
        <dbReference type="SAM" id="SignalP"/>
    </source>
</evidence>
<reference evidence="3 4" key="1">
    <citation type="submission" date="2019-04" db="EMBL/GenBank/DDBJ databases">
        <title>Sulfurimonas crateris sp. nov. a facultative anaerobic sulfur-oxidizing chemolithautotrophic bacterium isolated from a terrestrial mud vulcano.</title>
        <authorList>
            <person name="Ratnikova N.M."/>
            <person name="Slobodkin A.I."/>
            <person name="Merkel A.Y."/>
            <person name="Novikov A."/>
            <person name="Bonch-Osmolovskaya E.A."/>
            <person name="Slobodkina G.B."/>
        </authorList>
    </citation>
    <scope>NUCLEOTIDE SEQUENCE [LARGE SCALE GENOMIC DNA]</scope>
    <source>
        <strain evidence="3 4">SN118</strain>
    </source>
</reference>
<dbReference type="Gene3D" id="1.25.40.10">
    <property type="entry name" value="Tetratricopeptide repeat domain"/>
    <property type="match status" value="3"/>
</dbReference>
<keyword evidence="1" id="KW-0732">Signal</keyword>
<evidence type="ECO:0000313" key="3">
    <source>
        <dbReference type="EMBL" id="TKI68403.1"/>
    </source>
</evidence>
<dbReference type="InterPro" id="IPR055917">
    <property type="entry name" value="DUF7494"/>
</dbReference>
<dbReference type="Pfam" id="PF24323">
    <property type="entry name" value="DUF7494"/>
    <property type="match status" value="1"/>
</dbReference>
<name>A0A4V5TLM8_9BACT</name>
<gene>
    <name evidence="3" type="ORF">FCU45_10345</name>
</gene>
<keyword evidence="4" id="KW-1185">Reference proteome</keyword>
<dbReference type="InterPro" id="IPR019734">
    <property type="entry name" value="TPR_rpt"/>
</dbReference>
<feature type="domain" description="DUF7494" evidence="2">
    <location>
        <begin position="17"/>
        <end position="132"/>
    </location>
</feature>
<keyword evidence="3" id="KW-0282">Flagellum</keyword>
<proteinExistence type="predicted"/>